<keyword evidence="3" id="KW-1185">Reference proteome</keyword>
<gene>
    <name evidence="2" type="ORF">NIES267_16760</name>
</gene>
<organism evidence="2 3">
    <name type="scientific">Calothrix parasitica NIES-267</name>
    <dbReference type="NCBI Taxonomy" id="1973488"/>
    <lineage>
        <taxon>Bacteria</taxon>
        <taxon>Bacillati</taxon>
        <taxon>Cyanobacteriota</taxon>
        <taxon>Cyanophyceae</taxon>
        <taxon>Nostocales</taxon>
        <taxon>Calotrichaceae</taxon>
        <taxon>Calothrix</taxon>
    </lineage>
</organism>
<evidence type="ECO:0000313" key="3">
    <source>
        <dbReference type="Proteomes" id="UP000218418"/>
    </source>
</evidence>
<dbReference type="OrthoDB" id="192297at2"/>
<evidence type="ECO:0000313" key="2">
    <source>
        <dbReference type="EMBL" id="BAY82197.1"/>
    </source>
</evidence>
<protein>
    <submittedName>
        <fullName evidence="2">Transposase</fullName>
    </submittedName>
</protein>
<reference evidence="2 3" key="1">
    <citation type="submission" date="2017-06" db="EMBL/GenBank/DDBJ databases">
        <title>Genome sequencing of cyanobaciteial culture collection at National Institute for Environmental Studies (NIES).</title>
        <authorList>
            <person name="Hirose Y."/>
            <person name="Shimura Y."/>
            <person name="Fujisawa T."/>
            <person name="Nakamura Y."/>
            <person name="Kawachi M."/>
        </authorList>
    </citation>
    <scope>NUCLEOTIDE SEQUENCE [LARGE SCALE GENOMIC DNA]</scope>
    <source>
        <strain evidence="2 3">NIES-267</strain>
    </source>
</reference>
<evidence type="ECO:0000259" key="1">
    <source>
        <dbReference type="Pfam" id="PF13340"/>
    </source>
</evidence>
<feature type="domain" description="Insertion element IS402-like" evidence="1">
    <location>
        <begin position="8"/>
        <end position="84"/>
    </location>
</feature>
<name>A0A1Z4LLS5_9CYAN</name>
<sequence>MAGRFEGLSDLEWKLFEDIFPPEPEKRGKGMPHAPYRHVLNSLLYILITGCRWCDLPRGGVRASKSASHRWLKRWYSDGTFEHLQARVLAITFGRASLNANEKGLINWDFGAGNGSFSPWKRWR</sequence>
<dbReference type="AlphaFoldDB" id="A0A1Z4LLS5"/>
<proteinExistence type="predicted"/>
<dbReference type="InterPro" id="IPR025161">
    <property type="entry name" value="IS402-like_dom"/>
</dbReference>
<dbReference type="Proteomes" id="UP000218418">
    <property type="component" value="Chromosome"/>
</dbReference>
<dbReference type="Pfam" id="PF13340">
    <property type="entry name" value="DUF4096"/>
    <property type="match status" value="1"/>
</dbReference>
<accession>A0A1Z4LLS5</accession>
<dbReference type="EMBL" id="AP018227">
    <property type="protein sequence ID" value="BAY82197.1"/>
    <property type="molecule type" value="Genomic_DNA"/>
</dbReference>